<feature type="domain" description="Glycosyltransferase 2-like" evidence="5">
    <location>
        <begin position="9"/>
        <end position="130"/>
    </location>
</feature>
<evidence type="ECO:0000256" key="3">
    <source>
        <dbReference type="ARBA" id="ARBA00022679"/>
    </source>
</evidence>
<keyword evidence="4" id="KW-0812">Transmembrane</keyword>
<keyword evidence="3" id="KW-0808">Transferase</keyword>
<dbReference type="PANTHER" id="PTHR43179">
    <property type="entry name" value="RHAMNOSYLTRANSFERASE WBBL"/>
    <property type="match status" value="1"/>
</dbReference>
<gene>
    <name evidence="6" type="ORF">H4075_08910</name>
</gene>
<evidence type="ECO:0000259" key="5">
    <source>
        <dbReference type="Pfam" id="PF00535"/>
    </source>
</evidence>
<dbReference type="AlphaFoldDB" id="A0A7G5XLC2"/>
<feature type="transmembrane region" description="Helical" evidence="4">
    <location>
        <begin position="251"/>
        <end position="269"/>
    </location>
</feature>
<evidence type="ECO:0000313" key="6">
    <source>
        <dbReference type="EMBL" id="QNA46275.1"/>
    </source>
</evidence>
<dbReference type="SUPFAM" id="SSF53448">
    <property type="entry name" value="Nucleotide-diphospho-sugar transferases"/>
    <property type="match status" value="1"/>
</dbReference>
<dbReference type="Proteomes" id="UP000515344">
    <property type="component" value="Chromosome"/>
</dbReference>
<name>A0A7G5XLC2_9BACT</name>
<dbReference type="KEGG" id="lacs:H4075_08910"/>
<evidence type="ECO:0000256" key="1">
    <source>
        <dbReference type="ARBA" id="ARBA00006739"/>
    </source>
</evidence>
<protein>
    <submittedName>
        <fullName evidence="6">Glycosyltransferase family 2 protein</fullName>
    </submittedName>
</protein>
<organism evidence="6 7">
    <name type="scientific">Lacibacter sediminis</name>
    <dbReference type="NCBI Taxonomy" id="2760713"/>
    <lineage>
        <taxon>Bacteria</taxon>
        <taxon>Pseudomonadati</taxon>
        <taxon>Bacteroidota</taxon>
        <taxon>Chitinophagia</taxon>
        <taxon>Chitinophagales</taxon>
        <taxon>Chitinophagaceae</taxon>
        <taxon>Lacibacter</taxon>
    </lineage>
</organism>
<reference evidence="7" key="1">
    <citation type="submission" date="2020-08" db="EMBL/GenBank/DDBJ databases">
        <title>Lacibacter sp. S13-6-6 genome sequencing.</title>
        <authorList>
            <person name="Jin L."/>
        </authorList>
    </citation>
    <scope>NUCLEOTIDE SEQUENCE [LARGE SCALE GENOMIC DNA]</scope>
    <source>
        <strain evidence="7">S13-6-6</strain>
    </source>
</reference>
<dbReference type="GO" id="GO:0016757">
    <property type="term" value="F:glycosyltransferase activity"/>
    <property type="evidence" value="ECO:0007669"/>
    <property type="project" value="UniProtKB-KW"/>
</dbReference>
<evidence type="ECO:0000256" key="4">
    <source>
        <dbReference type="SAM" id="Phobius"/>
    </source>
</evidence>
<accession>A0A7G5XLC2</accession>
<dbReference type="InterPro" id="IPR001173">
    <property type="entry name" value="Glyco_trans_2-like"/>
</dbReference>
<dbReference type="InterPro" id="IPR029044">
    <property type="entry name" value="Nucleotide-diphossugar_trans"/>
</dbReference>
<evidence type="ECO:0000256" key="2">
    <source>
        <dbReference type="ARBA" id="ARBA00022676"/>
    </source>
</evidence>
<keyword evidence="4" id="KW-0472">Membrane</keyword>
<dbReference type="PANTHER" id="PTHR43179:SF12">
    <property type="entry name" value="GALACTOFURANOSYLTRANSFERASE GLFT2"/>
    <property type="match status" value="1"/>
</dbReference>
<keyword evidence="7" id="KW-1185">Reference proteome</keyword>
<dbReference type="Pfam" id="PF00535">
    <property type="entry name" value="Glycos_transf_2"/>
    <property type="match status" value="1"/>
</dbReference>
<keyword evidence="2" id="KW-0328">Glycosyltransferase</keyword>
<dbReference type="Gene3D" id="3.90.550.10">
    <property type="entry name" value="Spore Coat Polysaccharide Biosynthesis Protein SpsA, Chain A"/>
    <property type="match status" value="1"/>
</dbReference>
<sequence>MAKIGLVTVLFKSDDVLDGFFKSVSKQTHKDYILYLVDNSVNERSNKVIADCLTKYPVTAYNHIKNADNVGVAKGNNIGIKQALEDGCSHVLILNNDIEIEQETAFSSQLLLSEKGEQIIVPKIYYPDRTIWMAGGEMVKWRALGTHYGYNKPDSEEYNVPKYITYAPTCYMLVNASVFEKVGMMDEKYFAYYDDTDFVYRSCEAGCQLYYDPSVTIIHKVSHSSGGDSSFYIYYSNRNKLYFIRKNFSGFLKYFAIGYTFFTRIFYWLRFNKDQKKKLVQALKEGMVYPV</sequence>
<proteinExistence type="inferred from homology"/>
<keyword evidence="4" id="KW-1133">Transmembrane helix</keyword>
<dbReference type="RefSeq" id="WP_182806042.1">
    <property type="nucleotide sequence ID" value="NZ_CP060007.1"/>
</dbReference>
<dbReference type="EMBL" id="CP060007">
    <property type="protein sequence ID" value="QNA46275.1"/>
    <property type="molecule type" value="Genomic_DNA"/>
</dbReference>
<evidence type="ECO:0000313" key="7">
    <source>
        <dbReference type="Proteomes" id="UP000515344"/>
    </source>
</evidence>
<comment type="similarity">
    <text evidence="1">Belongs to the glycosyltransferase 2 family.</text>
</comment>